<proteinExistence type="predicted"/>
<feature type="non-terminal residue" evidence="2">
    <location>
        <position position="237"/>
    </location>
</feature>
<protein>
    <submittedName>
        <fullName evidence="2">N-acetyl sugar amidotransferase</fullName>
    </submittedName>
</protein>
<evidence type="ECO:0000313" key="3">
    <source>
        <dbReference type="Proteomes" id="UP000278792"/>
    </source>
</evidence>
<name>A0A3N3DQY9_9VIBR</name>
<dbReference type="Proteomes" id="UP000278792">
    <property type="component" value="Unassembled WGS sequence"/>
</dbReference>
<dbReference type="GO" id="GO:0016740">
    <property type="term" value="F:transferase activity"/>
    <property type="evidence" value="ECO:0007669"/>
    <property type="project" value="UniProtKB-KW"/>
</dbReference>
<dbReference type="InterPro" id="IPR014729">
    <property type="entry name" value="Rossmann-like_a/b/a_fold"/>
</dbReference>
<sequence length="237" mass="27708">MAYQICTRCIMDTTDPKITFDDKGVCSHCYYFDTVRKPNWHPNAEGKAYLDKYIKELKIMRANHQYDCMIGLSGGVDSSYLAYYLKTEYDLRMLAVHVDAGWNTEQAVSNIENIVKRLEIDLFTHVVDWQEMKKVQSAFLRSETVNQDTPQDHAYFAALYKTAKDFNISDFLVGYNLQTESILPKSWQGIPALDSIHFDYVCKKFGGVRVNKFPKVGFFDYHFYYPFFYKLNKFSPL</sequence>
<comment type="caution">
    <text evidence="2">The sequence shown here is derived from an EMBL/GenBank/DDBJ whole genome shotgun (WGS) entry which is preliminary data.</text>
</comment>
<dbReference type="AlphaFoldDB" id="A0A3N3DQY9"/>
<dbReference type="RefSeq" id="WP_185067091.1">
    <property type="nucleotide sequence ID" value="NZ_RKIK01000165.1"/>
</dbReference>
<keyword evidence="2" id="KW-0808">Transferase</keyword>
<dbReference type="SUPFAM" id="SSF52402">
    <property type="entry name" value="Adenine nucleotide alpha hydrolases-like"/>
    <property type="match status" value="1"/>
</dbReference>
<dbReference type="GO" id="GO:0008616">
    <property type="term" value="P:tRNA queuosine(34) biosynthetic process"/>
    <property type="evidence" value="ECO:0007669"/>
    <property type="project" value="UniProtKB-KW"/>
</dbReference>
<evidence type="ECO:0000313" key="2">
    <source>
        <dbReference type="EMBL" id="ROV56887.1"/>
    </source>
</evidence>
<reference evidence="2 3" key="1">
    <citation type="submission" date="2018-11" db="EMBL/GenBank/DDBJ databases">
        <title>Vibrio ponticus strain CAIM 1751 pathogenic for the snapper Lutjanus guttatus.</title>
        <authorList>
            <person name="Soto-Rodriguez S."/>
            <person name="Lozano-Olvera R."/>
            <person name="Gomez-Gil B."/>
        </authorList>
    </citation>
    <scope>NUCLEOTIDE SEQUENCE [LARGE SCALE GENOMIC DNA]</scope>
    <source>
        <strain evidence="2 3">CAIM 1751</strain>
    </source>
</reference>
<gene>
    <name evidence="2" type="ORF">EGH82_23245</name>
</gene>
<accession>A0A3N3DQY9</accession>
<keyword evidence="1" id="KW-0671">Queuosine biosynthesis</keyword>
<dbReference type="Gene3D" id="3.40.50.620">
    <property type="entry name" value="HUPs"/>
    <property type="match status" value="1"/>
</dbReference>
<dbReference type="InterPro" id="IPR018317">
    <property type="entry name" value="QueC"/>
</dbReference>
<organism evidence="2 3">
    <name type="scientific">Vibrio ponticus</name>
    <dbReference type="NCBI Taxonomy" id="265668"/>
    <lineage>
        <taxon>Bacteria</taxon>
        <taxon>Pseudomonadati</taxon>
        <taxon>Pseudomonadota</taxon>
        <taxon>Gammaproteobacteria</taxon>
        <taxon>Vibrionales</taxon>
        <taxon>Vibrionaceae</taxon>
        <taxon>Vibrio</taxon>
    </lineage>
</organism>
<evidence type="ECO:0000256" key="1">
    <source>
        <dbReference type="ARBA" id="ARBA00022785"/>
    </source>
</evidence>
<dbReference type="EMBL" id="RKIK01000165">
    <property type="protein sequence ID" value="ROV56887.1"/>
    <property type="molecule type" value="Genomic_DNA"/>
</dbReference>
<dbReference type="Pfam" id="PF06508">
    <property type="entry name" value="QueC"/>
    <property type="match status" value="1"/>
</dbReference>